<dbReference type="Pfam" id="PF00932">
    <property type="entry name" value="LTD"/>
    <property type="match status" value="2"/>
</dbReference>
<dbReference type="InterPro" id="IPR001322">
    <property type="entry name" value="Lamin_tail_dom"/>
</dbReference>
<evidence type="ECO:0000259" key="2">
    <source>
        <dbReference type="PROSITE" id="PS51841"/>
    </source>
</evidence>
<dbReference type="Proteomes" id="UP000619457">
    <property type="component" value="Unassembled WGS sequence"/>
</dbReference>
<feature type="domain" description="LTD" evidence="2">
    <location>
        <begin position="442"/>
        <end position="572"/>
    </location>
</feature>
<dbReference type="RefSeq" id="WP_169336236.1">
    <property type="nucleotide sequence ID" value="NZ_BMWX01000002.1"/>
</dbReference>
<keyword evidence="4" id="KW-1185">Reference proteome</keyword>
<gene>
    <name evidence="3" type="ORF">GCM10007049_14240</name>
</gene>
<evidence type="ECO:0000256" key="1">
    <source>
        <dbReference type="ARBA" id="ARBA00022729"/>
    </source>
</evidence>
<dbReference type="Gene3D" id="2.60.40.4070">
    <property type="match status" value="1"/>
</dbReference>
<dbReference type="SUPFAM" id="SSF74853">
    <property type="entry name" value="Lamin A/C globular tail domain"/>
    <property type="match status" value="2"/>
</dbReference>
<dbReference type="InterPro" id="IPR036415">
    <property type="entry name" value="Lamin_tail_dom_sf"/>
</dbReference>
<feature type="domain" description="LTD" evidence="2">
    <location>
        <begin position="178"/>
        <end position="300"/>
    </location>
</feature>
<sequence length="733" mass="81225">MKNKLLTLLVYLASVISSESQGYASLAYGKMQSTVASLPAIIFSAASYGKSFTNEGEYHKINHEIDPHKGALSLLQEQNPFSNSQSPPLDSLQLTKVTLLAAQKILLSFNQSLDSTFVVIPDSYTVNGQTPSEVNWGQFNHQVILSLDQALRPNENIQVYIKDLYSSEGFLLTPVHTSTLLRQSSSLGFKDLVINEIMPGPKSINPLPYAEYVEIFNPSSKSISLGGFVLKNAKRNGLLPEASIAPGEYLILCPVGYEEAFGAYGKVIPIQKWPRYVNGGDKVFLYDESGIVIDSLSYSKSSYQSSRQYSGGLSLEVVNPYFKCDQSLLLRASEDAKKGSPGKQNSVYDNTPDQRGPMLLQVKVIDSLSLELVFDENIASNLTYGDYPITPFLAIKSIFFKPGSQNQLFISLEEPIKEKTLYKIELKNLFDCSGNSLQKEYSSLPFQRPSIAIQGDIIINELLFNPRSGSPKFVEIYNNSPKFINLQDWKLANLKEAELDSKKVISTETLILAPFDYMVFCTDLGLLYQEYPKGKPDKWLELSSLPSYPIAGGTVVILSPEEEVDERFTYSEDLHHPLLQDSKGVSLERISPIEPALNPDNWHSASSSVGFASPGYKNSHFMEGETAGMGIIIEPKVFLPEAVGEQPFTTLNYILDKPGYTGTIRIYSTQGMLVRTICSNALWGAQGFYTWNGLSDQGARLRPGYYVVLTEMVHPSGQIITLKDTVVIGSKIK</sequence>
<comment type="caution">
    <text evidence="3">The sequence shown here is derived from an EMBL/GenBank/DDBJ whole genome shotgun (WGS) entry which is preliminary data.</text>
</comment>
<evidence type="ECO:0000313" key="4">
    <source>
        <dbReference type="Proteomes" id="UP000619457"/>
    </source>
</evidence>
<dbReference type="AlphaFoldDB" id="A0A918UN76"/>
<keyword evidence="1" id="KW-0732">Signal</keyword>
<dbReference type="PROSITE" id="PS51841">
    <property type="entry name" value="LTD"/>
    <property type="match status" value="2"/>
</dbReference>
<dbReference type="InterPro" id="IPR014755">
    <property type="entry name" value="Cu-Rt/internalin_Ig-like"/>
</dbReference>
<evidence type="ECO:0000313" key="3">
    <source>
        <dbReference type="EMBL" id="GGZ22560.1"/>
    </source>
</evidence>
<dbReference type="Gene3D" id="2.60.40.1220">
    <property type="match status" value="1"/>
</dbReference>
<reference evidence="3" key="1">
    <citation type="journal article" date="2014" name="Int. J. Syst. Evol. Microbiol.">
        <title>Complete genome sequence of Corynebacterium casei LMG S-19264T (=DSM 44701T), isolated from a smear-ripened cheese.</title>
        <authorList>
            <consortium name="US DOE Joint Genome Institute (JGI-PGF)"/>
            <person name="Walter F."/>
            <person name="Albersmeier A."/>
            <person name="Kalinowski J."/>
            <person name="Ruckert C."/>
        </authorList>
    </citation>
    <scope>NUCLEOTIDE SEQUENCE</scope>
    <source>
        <strain evidence="3">KCTC 12368</strain>
    </source>
</reference>
<organism evidence="3 4">
    <name type="scientific">Echinicola pacifica</name>
    <dbReference type="NCBI Taxonomy" id="346377"/>
    <lineage>
        <taxon>Bacteria</taxon>
        <taxon>Pseudomonadati</taxon>
        <taxon>Bacteroidota</taxon>
        <taxon>Cytophagia</taxon>
        <taxon>Cytophagales</taxon>
        <taxon>Cyclobacteriaceae</taxon>
        <taxon>Echinicola</taxon>
    </lineage>
</organism>
<protein>
    <recommendedName>
        <fullName evidence="2">LTD domain-containing protein</fullName>
    </recommendedName>
</protein>
<reference evidence="3" key="2">
    <citation type="submission" date="2020-09" db="EMBL/GenBank/DDBJ databases">
        <authorList>
            <person name="Sun Q."/>
            <person name="Kim S."/>
        </authorList>
    </citation>
    <scope>NUCLEOTIDE SEQUENCE</scope>
    <source>
        <strain evidence="3">KCTC 12368</strain>
    </source>
</reference>
<accession>A0A918UN76</accession>
<proteinExistence type="predicted"/>
<name>A0A918UN76_9BACT</name>
<dbReference type="EMBL" id="BMWX01000002">
    <property type="protein sequence ID" value="GGZ22560.1"/>
    <property type="molecule type" value="Genomic_DNA"/>
</dbReference>